<keyword evidence="11 14" id="KW-0411">Iron-sulfur</keyword>
<evidence type="ECO:0000313" key="16">
    <source>
        <dbReference type="EMBL" id="UUV21020.1"/>
    </source>
</evidence>
<evidence type="ECO:0000259" key="15">
    <source>
        <dbReference type="PROSITE" id="PS51918"/>
    </source>
</evidence>
<dbReference type="GO" id="GO:0051989">
    <property type="term" value="F:coproporphyrinogen dehydrogenase activity"/>
    <property type="evidence" value="ECO:0007669"/>
    <property type="project" value="UniProtKB-EC"/>
</dbReference>
<dbReference type="CDD" id="cd01335">
    <property type="entry name" value="Radical_SAM"/>
    <property type="match status" value="1"/>
</dbReference>
<evidence type="ECO:0000256" key="9">
    <source>
        <dbReference type="ARBA" id="ARBA00023002"/>
    </source>
</evidence>
<dbReference type="InterPro" id="IPR034505">
    <property type="entry name" value="Coproporphyrinogen-III_oxidase"/>
</dbReference>
<evidence type="ECO:0000256" key="13">
    <source>
        <dbReference type="ARBA" id="ARBA00048321"/>
    </source>
</evidence>
<comment type="cofactor">
    <cofactor evidence="14">
        <name>[4Fe-4S] cluster</name>
        <dbReference type="ChEBI" id="CHEBI:49883"/>
    </cofactor>
    <text evidence="14">Binds 1 [4Fe-4S] cluster. The cluster is coordinated with 3 cysteines and an exchangeable S-adenosyl-L-methionine.</text>
</comment>
<evidence type="ECO:0000256" key="11">
    <source>
        <dbReference type="ARBA" id="ARBA00023014"/>
    </source>
</evidence>
<keyword evidence="7 14" id="KW-0949">S-adenosyl-L-methionine</keyword>
<keyword evidence="6 14" id="KW-0963">Cytoplasm</keyword>
<organism evidence="16 17">
    <name type="scientific">Paenimyroides aestuarii</name>
    <dbReference type="NCBI Taxonomy" id="2968490"/>
    <lineage>
        <taxon>Bacteria</taxon>
        <taxon>Pseudomonadati</taxon>
        <taxon>Bacteroidota</taxon>
        <taxon>Flavobacteriia</taxon>
        <taxon>Flavobacteriales</taxon>
        <taxon>Flavobacteriaceae</taxon>
        <taxon>Paenimyroides</taxon>
    </lineage>
</organism>
<dbReference type="Gene3D" id="3.20.20.70">
    <property type="entry name" value="Aldolase class I"/>
    <property type="match status" value="1"/>
</dbReference>
<evidence type="ECO:0000256" key="4">
    <source>
        <dbReference type="ARBA" id="ARBA00011245"/>
    </source>
</evidence>
<dbReference type="PANTHER" id="PTHR13932">
    <property type="entry name" value="COPROPORPHYRINIGEN III OXIDASE"/>
    <property type="match status" value="1"/>
</dbReference>
<dbReference type="Proteomes" id="UP001317001">
    <property type="component" value="Chromosome"/>
</dbReference>
<keyword evidence="9 14" id="KW-0560">Oxidoreductase</keyword>
<keyword evidence="5 14" id="KW-0004">4Fe-4S</keyword>
<evidence type="ECO:0000256" key="6">
    <source>
        <dbReference type="ARBA" id="ARBA00022490"/>
    </source>
</evidence>
<comment type="pathway">
    <text evidence="2 14">Porphyrin-containing compound metabolism; protoporphyrin-IX biosynthesis; protoporphyrinogen-IX from coproporphyrinogen-III (AdoMet route): step 1/1.</text>
</comment>
<keyword evidence="12 14" id="KW-0627">Porphyrin biosynthesis</keyword>
<evidence type="ECO:0000256" key="10">
    <source>
        <dbReference type="ARBA" id="ARBA00023004"/>
    </source>
</evidence>
<evidence type="ECO:0000256" key="12">
    <source>
        <dbReference type="ARBA" id="ARBA00023244"/>
    </source>
</evidence>
<dbReference type="PANTHER" id="PTHR13932:SF6">
    <property type="entry name" value="OXYGEN-INDEPENDENT COPROPORPHYRINOGEN III OXIDASE"/>
    <property type="match status" value="1"/>
</dbReference>
<dbReference type="InterPro" id="IPR007197">
    <property type="entry name" value="rSAM"/>
</dbReference>
<gene>
    <name evidence="16" type="primary">hemN</name>
    <name evidence="16" type="ORF">NPX36_11925</name>
</gene>
<accession>A0ABY5NR41</accession>
<sequence length="452" mass="52115">MNSLINKYNVPGPRYTSYPTVPFWNQDYFSSNKWIDRLQQNFDLTNNIEGISLYIHLPYCESLCTFCGCHKHITKQHKVEQPYIDAVLKEWNLYLNLFGSKPIIKKLHLGGGTPTFFSSTELKRLVDGIFQKSVKHKHLEMSFEGHPNNTSETHLQVLFDLGFKRVSFGVQDYDEKVQKAINRNQAFNQVSAVSLKAREIGYQSITHDIIYGLPFQTIESIKDTIYKTAQIMPDRISFYSYAHVPWMKGNGQRGFKDHDLPKNEYKRQLYEEGRALLQQFGYYEIGMDHFAKATDDLYKSSKNKQLHRNFMGYTPSKTTVLIGLGASAISDCGNAFAQNEKQIPLYLASIDRNEIPVFKGHVLSNDDLVLRHCITDIICRYSTDLTAVYAIIPKEELQNRLNEFLNDELITIENNQLTVTHLGKTFVRNICMAFDEYLIQSTPSTQLFSMTI</sequence>
<evidence type="ECO:0000256" key="14">
    <source>
        <dbReference type="PIRNR" id="PIRNR000167"/>
    </source>
</evidence>
<dbReference type="SFLD" id="SFLDS00029">
    <property type="entry name" value="Radical_SAM"/>
    <property type="match status" value="1"/>
</dbReference>
<evidence type="ECO:0000256" key="8">
    <source>
        <dbReference type="ARBA" id="ARBA00022723"/>
    </source>
</evidence>
<dbReference type="InterPro" id="IPR058240">
    <property type="entry name" value="rSAM_sf"/>
</dbReference>
<evidence type="ECO:0000256" key="7">
    <source>
        <dbReference type="ARBA" id="ARBA00022691"/>
    </source>
</evidence>
<evidence type="ECO:0000256" key="5">
    <source>
        <dbReference type="ARBA" id="ARBA00022485"/>
    </source>
</evidence>
<evidence type="ECO:0000256" key="1">
    <source>
        <dbReference type="ARBA" id="ARBA00004496"/>
    </source>
</evidence>
<evidence type="ECO:0000256" key="2">
    <source>
        <dbReference type="ARBA" id="ARBA00004785"/>
    </source>
</evidence>
<comment type="catalytic activity">
    <reaction evidence="13 14">
        <text>coproporphyrinogen III + 2 S-adenosyl-L-methionine = protoporphyrinogen IX + 2 5'-deoxyadenosine + 2 L-methionine + 2 CO2</text>
        <dbReference type="Rhea" id="RHEA:15425"/>
        <dbReference type="ChEBI" id="CHEBI:16526"/>
        <dbReference type="ChEBI" id="CHEBI:17319"/>
        <dbReference type="ChEBI" id="CHEBI:57307"/>
        <dbReference type="ChEBI" id="CHEBI:57309"/>
        <dbReference type="ChEBI" id="CHEBI:57844"/>
        <dbReference type="ChEBI" id="CHEBI:59789"/>
        <dbReference type="EC" id="1.3.98.3"/>
    </reaction>
</comment>
<dbReference type="SFLD" id="SFLDG01065">
    <property type="entry name" value="anaerobic_coproporphyrinogen-I"/>
    <property type="match status" value="1"/>
</dbReference>
<evidence type="ECO:0000256" key="3">
    <source>
        <dbReference type="ARBA" id="ARBA00005493"/>
    </source>
</evidence>
<name>A0ABY5NR41_9FLAO</name>
<dbReference type="Pfam" id="PF04055">
    <property type="entry name" value="Radical_SAM"/>
    <property type="match status" value="1"/>
</dbReference>
<comment type="subcellular location">
    <subcellularLocation>
        <location evidence="1 14">Cytoplasm</location>
    </subcellularLocation>
</comment>
<dbReference type="SMART" id="SM00729">
    <property type="entry name" value="Elp3"/>
    <property type="match status" value="1"/>
</dbReference>
<dbReference type="PROSITE" id="PS51918">
    <property type="entry name" value="RADICAL_SAM"/>
    <property type="match status" value="1"/>
</dbReference>
<feature type="domain" description="Radical SAM core" evidence="15">
    <location>
        <begin position="45"/>
        <end position="283"/>
    </location>
</feature>
<dbReference type="EMBL" id="CP102382">
    <property type="protein sequence ID" value="UUV21020.1"/>
    <property type="molecule type" value="Genomic_DNA"/>
</dbReference>
<proteinExistence type="inferred from homology"/>
<comment type="subunit">
    <text evidence="4">Monomer.</text>
</comment>
<protein>
    <recommendedName>
        <fullName evidence="14">Coproporphyrinogen-III oxidase</fullName>
        <ecNumber evidence="14">1.3.98.3</ecNumber>
    </recommendedName>
</protein>
<reference evidence="16 17" key="1">
    <citation type="submission" date="2022-08" db="EMBL/GenBank/DDBJ databases">
        <title>Myroides zhujiangensis sp. nov., a novel bacterium isolated from sediment in the Pearl River Estuary.</title>
        <authorList>
            <person name="Cui L."/>
        </authorList>
    </citation>
    <scope>NUCLEOTIDE SEQUENCE [LARGE SCALE GENOMIC DNA]</scope>
    <source>
        <strain evidence="16 17">SCSIO 72103</strain>
    </source>
</reference>
<evidence type="ECO:0000313" key="17">
    <source>
        <dbReference type="Proteomes" id="UP001317001"/>
    </source>
</evidence>
<dbReference type="RefSeq" id="WP_257498942.1">
    <property type="nucleotide sequence ID" value="NZ_CP102382.1"/>
</dbReference>
<dbReference type="EC" id="1.3.98.3" evidence="14"/>
<keyword evidence="10 14" id="KW-0408">Iron</keyword>
<dbReference type="Gene3D" id="1.10.10.920">
    <property type="match status" value="1"/>
</dbReference>
<dbReference type="InterPro" id="IPR013785">
    <property type="entry name" value="Aldolase_TIM"/>
</dbReference>
<dbReference type="InterPro" id="IPR004558">
    <property type="entry name" value="Coprogen_oxidase_HemN"/>
</dbReference>
<dbReference type="InterPro" id="IPR006638">
    <property type="entry name" value="Elp3/MiaA/NifB-like_rSAM"/>
</dbReference>
<keyword evidence="17" id="KW-1185">Reference proteome</keyword>
<comment type="similarity">
    <text evidence="3 14">Belongs to the anaerobic coproporphyrinogen-III oxidase family.</text>
</comment>
<keyword evidence="8 14" id="KW-0479">Metal-binding</keyword>
<dbReference type="SUPFAM" id="SSF102114">
    <property type="entry name" value="Radical SAM enzymes"/>
    <property type="match status" value="1"/>
</dbReference>
<dbReference type="NCBIfam" id="TIGR00538">
    <property type="entry name" value="hemN"/>
    <property type="match status" value="1"/>
</dbReference>
<dbReference type="PIRSF" id="PIRSF000167">
    <property type="entry name" value="HemN"/>
    <property type="match status" value="1"/>
</dbReference>